<dbReference type="GO" id="GO:0008270">
    <property type="term" value="F:zinc ion binding"/>
    <property type="evidence" value="ECO:0007669"/>
    <property type="project" value="InterPro"/>
</dbReference>
<protein>
    <recommendedName>
        <fullName evidence="3">Zn(2)-C6 fungal-type domain-containing protein</fullName>
    </recommendedName>
</protein>
<dbReference type="InterPro" id="IPR001138">
    <property type="entry name" value="Zn2Cys6_DnaBD"/>
</dbReference>
<dbReference type="AlphaFoldDB" id="A0A0B7FMP4"/>
<evidence type="ECO:0000256" key="1">
    <source>
        <dbReference type="ARBA" id="ARBA00023242"/>
    </source>
</evidence>
<dbReference type="SUPFAM" id="SSF57701">
    <property type="entry name" value="Zn2/Cys6 DNA-binding domain"/>
    <property type="match status" value="1"/>
</dbReference>
<dbReference type="PROSITE" id="PS50048">
    <property type="entry name" value="ZN2_CY6_FUNGAL_2"/>
    <property type="match status" value="1"/>
</dbReference>
<evidence type="ECO:0000259" key="3">
    <source>
        <dbReference type="PROSITE" id="PS50048"/>
    </source>
</evidence>
<proteinExistence type="predicted"/>
<sequence>MEQTRQRSRKGCLTCREKRKKCDEVRPICGRCRGGDDCIWPASQLASKVASRPSRLPRIQPRPSLDPRPIYTNVISDEASTTASEDSKTASSVSPHESNLNSLDMFPEMAAGPDFHELSAYCLFSASDLLPEFNDSPPVSIDNFWDHGSSLTRNYRIHLSSNSFALACDSEDGPDYALDEDEEETFKTNEWLPGTLQSIKLHLSLNVPSQDGIPWSSIVESCKCLKGT</sequence>
<dbReference type="PANTHER" id="PTHR37534">
    <property type="entry name" value="TRANSCRIPTIONAL ACTIVATOR PROTEIN UGA3"/>
    <property type="match status" value="1"/>
</dbReference>
<reference evidence="4 5" key="1">
    <citation type="submission" date="2014-11" db="EMBL/GenBank/DDBJ databases">
        <authorList>
            <person name="Wibberg Daniel"/>
        </authorList>
    </citation>
    <scope>NUCLEOTIDE SEQUENCE [LARGE SCALE GENOMIC DNA]</scope>
    <source>
        <strain evidence="4">Rhizoctonia solani AG1-IB 7/3/14</strain>
    </source>
</reference>
<evidence type="ECO:0000313" key="5">
    <source>
        <dbReference type="Proteomes" id="UP000059188"/>
    </source>
</evidence>
<dbReference type="Pfam" id="PF00172">
    <property type="entry name" value="Zn_clus"/>
    <property type="match status" value="1"/>
</dbReference>
<dbReference type="SMART" id="SM00066">
    <property type="entry name" value="GAL4"/>
    <property type="match status" value="1"/>
</dbReference>
<feature type="region of interest" description="Disordered" evidence="2">
    <location>
        <begin position="50"/>
        <end position="99"/>
    </location>
</feature>
<dbReference type="CDD" id="cd00067">
    <property type="entry name" value="GAL4"/>
    <property type="match status" value="1"/>
</dbReference>
<accession>A0A0B7FMP4</accession>
<dbReference type="GO" id="GO:0000981">
    <property type="term" value="F:DNA-binding transcription factor activity, RNA polymerase II-specific"/>
    <property type="evidence" value="ECO:0007669"/>
    <property type="project" value="InterPro"/>
</dbReference>
<dbReference type="PANTHER" id="PTHR37534:SF46">
    <property type="entry name" value="ZN(II)2CYS6 TRANSCRIPTION FACTOR (EUROFUNG)"/>
    <property type="match status" value="1"/>
</dbReference>
<dbReference type="STRING" id="1108050.A0A0B7FMP4"/>
<gene>
    <name evidence="4" type="ORF">RSOLAG1IB_02181</name>
</gene>
<evidence type="ECO:0000256" key="2">
    <source>
        <dbReference type="SAM" id="MobiDB-lite"/>
    </source>
</evidence>
<dbReference type="InterPro" id="IPR036864">
    <property type="entry name" value="Zn2-C6_fun-type_DNA-bd_sf"/>
</dbReference>
<dbReference type="Proteomes" id="UP000059188">
    <property type="component" value="Unassembled WGS sequence"/>
</dbReference>
<dbReference type="Gene3D" id="4.10.240.10">
    <property type="entry name" value="Zn(2)-C6 fungal-type DNA-binding domain"/>
    <property type="match status" value="1"/>
</dbReference>
<feature type="compositionally biased region" description="Polar residues" evidence="2">
    <location>
        <begin position="73"/>
        <end position="99"/>
    </location>
</feature>
<organism evidence="4 5">
    <name type="scientific">Thanatephorus cucumeris (strain AG1-IB / isolate 7/3/14)</name>
    <name type="common">Lettuce bottom rot fungus</name>
    <name type="synonym">Rhizoctonia solani</name>
    <dbReference type="NCBI Taxonomy" id="1108050"/>
    <lineage>
        <taxon>Eukaryota</taxon>
        <taxon>Fungi</taxon>
        <taxon>Dikarya</taxon>
        <taxon>Basidiomycota</taxon>
        <taxon>Agaricomycotina</taxon>
        <taxon>Agaricomycetes</taxon>
        <taxon>Cantharellales</taxon>
        <taxon>Ceratobasidiaceae</taxon>
        <taxon>Rhizoctonia</taxon>
        <taxon>Rhizoctonia solani AG-1</taxon>
    </lineage>
</organism>
<name>A0A0B7FMP4_THACB</name>
<keyword evidence="1" id="KW-0539">Nucleus</keyword>
<feature type="domain" description="Zn(2)-C6 fungal-type" evidence="3">
    <location>
        <begin position="11"/>
        <end position="32"/>
    </location>
</feature>
<dbReference type="OrthoDB" id="5419315at2759"/>
<keyword evidence="5" id="KW-1185">Reference proteome</keyword>
<dbReference type="EMBL" id="LN679102">
    <property type="protein sequence ID" value="CEL57442.1"/>
    <property type="molecule type" value="Genomic_DNA"/>
</dbReference>
<evidence type="ECO:0000313" key="4">
    <source>
        <dbReference type="EMBL" id="CEL57442.1"/>
    </source>
</evidence>